<name>A0AAU7DXJ7_9MICO</name>
<dbReference type="InterPro" id="IPR050282">
    <property type="entry name" value="Cycloisomerase_2"/>
</dbReference>
<gene>
    <name evidence="2" type="ORF">V5R04_00650</name>
</gene>
<dbReference type="SUPFAM" id="SSF51004">
    <property type="entry name" value="C-terminal (heme d1) domain of cytochrome cd1-nitrite reductase"/>
    <property type="match status" value="1"/>
</dbReference>
<organism evidence="2">
    <name type="scientific">Jonesiaceae bacterium BS-20</name>
    <dbReference type="NCBI Taxonomy" id="3120821"/>
    <lineage>
        <taxon>Bacteria</taxon>
        <taxon>Bacillati</taxon>
        <taxon>Actinomycetota</taxon>
        <taxon>Actinomycetes</taxon>
        <taxon>Micrococcales</taxon>
        <taxon>Jonesiaceae</taxon>
    </lineage>
</organism>
<evidence type="ECO:0000313" key="2">
    <source>
        <dbReference type="EMBL" id="XBH21770.1"/>
    </source>
</evidence>
<evidence type="ECO:0000256" key="1">
    <source>
        <dbReference type="ARBA" id="ARBA00005564"/>
    </source>
</evidence>
<dbReference type="Pfam" id="PF10282">
    <property type="entry name" value="Lactonase"/>
    <property type="match status" value="1"/>
</dbReference>
<protein>
    <submittedName>
        <fullName evidence="2">Beta-propeller fold lactonase family protein</fullName>
    </submittedName>
</protein>
<reference evidence="2" key="1">
    <citation type="submission" date="2024-02" db="EMBL/GenBank/DDBJ databases">
        <title>Tomenella chthoni gen. nov. sp. nov., a member of the family Jonesiaceae isolated from bat guano.</title>
        <authorList>
            <person name="Miller S.L."/>
            <person name="King J."/>
            <person name="Sankaranarayanan K."/>
            <person name="Lawson P.A."/>
        </authorList>
    </citation>
    <scope>NUCLEOTIDE SEQUENCE</scope>
    <source>
        <strain evidence="2">BS-20</strain>
    </source>
</reference>
<comment type="similarity">
    <text evidence="1">Belongs to the cycloisomerase 2 family.</text>
</comment>
<dbReference type="InterPro" id="IPR019405">
    <property type="entry name" value="Lactonase_7-beta_prop"/>
</dbReference>
<sequence>MRVFVGTYPAPAHANEPAQAEGIWHADFDVESGQFTNLTQVIEVPAASFLAVGADNQELFAVSETDPGNLSRFAITDAGLEHRQTVPTFGVDPCHVTIAAEQVVVTNYTSGSVASYRSSHPGAELVDGKVFQQSGQGPNIDRQAGPHAHFSAQIPTTQHVWVTDLGADRIIGYQITSYGEGTRQLVARGTAVEFPAGSGPRHIVFDGDTYAFVVGELNNTLYTVRIDELSGKGEVVHEHALVGTVGPDTPSHLEINPEGTLLFVAVRGIDNMQAFAIVRSDQNNTGAAPTLEPVGVFSCAGQGPRHFKTFGQRSDGLHVLAVANKKSGTLDVLGFDQTTGTGQLLSQENVPAPACIVNLN</sequence>
<dbReference type="InterPro" id="IPR015943">
    <property type="entry name" value="WD40/YVTN_repeat-like_dom_sf"/>
</dbReference>
<proteinExistence type="inferred from homology"/>
<dbReference type="PANTHER" id="PTHR30344">
    <property type="entry name" value="6-PHOSPHOGLUCONOLACTONASE-RELATED"/>
    <property type="match status" value="1"/>
</dbReference>
<dbReference type="GO" id="GO:0017057">
    <property type="term" value="F:6-phosphogluconolactonase activity"/>
    <property type="evidence" value="ECO:0007669"/>
    <property type="project" value="TreeGrafter"/>
</dbReference>
<dbReference type="EMBL" id="CP146203">
    <property type="protein sequence ID" value="XBH21770.1"/>
    <property type="molecule type" value="Genomic_DNA"/>
</dbReference>
<dbReference type="Gene3D" id="2.130.10.10">
    <property type="entry name" value="YVTN repeat-like/Quinoprotein amine dehydrogenase"/>
    <property type="match status" value="1"/>
</dbReference>
<dbReference type="InterPro" id="IPR011048">
    <property type="entry name" value="Haem_d1_sf"/>
</dbReference>
<dbReference type="AlphaFoldDB" id="A0AAU7DXJ7"/>
<dbReference type="PANTHER" id="PTHR30344:SF1">
    <property type="entry name" value="6-PHOSPHOGLUCONOLACTONASE"/>
    <property type="match status" value="1"/>
</dbReference>
<accession>A0AAU7DXJ7</accession>